<proteinExistence type="predicted"/>
<keyword evidence="3" id="KW-1185">Reference proteome</keyword>
<feature type="transmembrane region" description="Helical" evidence="1">
    <location>
        <begin position="20"/>
        <end position="40"/>
    </location>
</feature>
<sequence>MPAGGPVLECDRGRGGLHSLKTAMGLVMLGLGASLVFQVIRSLATYNSENVQAIATLRERVAVLERKIWPVLFSTFPESVTDYYNYYDELAQSICTAATNQPSFIFAIRRDCRPNGDGVMCNAMCKSRRAAMISAVGNQGSTSECIDAVHVYKNRPVLSPDHEADAGKVGLAAYRYYSGGCTWRANHCGPNYCCCRLRP</sequence>
<reference evidence="2" key="1">
    <citation type="submission" date="2022-01" db="EMBL/GenBank/DDBJ databases">
        <authorList>
            <person name="Braso-Vives M."/>
        </authorList>
    </citation>
    <scope>NUCLEOTIDE SEQUENCE</scope>
</reference>
<evidence type="ECO:0000256" key="1">
    <source>
        <dbReference type="SAM" id="Phobius"/>
    </source>
</evidence>
<evidence type="ECO:0000313" key="3">
    <source>
        <dbReference type="Proteomes" id="UP000838412"/>
    </source>
</evidence>
<evidence type="ECO:0000313" key="2">
    <source>
        <dbReference type="EMBL" id="CAH1246134.1"/>
    </source>
</evidence>
<keyword evidence="1" id="KW-0812">Transmembrane</keyword>
<dbReference type="AlphaFoldDB" id="A0A8J9Z2F5"/>
<dbReference type="Proteomes" id="UP000838412">
    <property type="component" value="Chromosome 15"/>
</dbReference>
<protein>
    <submittedName>
        <fullName evidence="2">Hypp7661 protein</fullName>
    </submittedName>
</protein>
<accession>A0A8J9Z2F5</accession>
<organism evidence="2 3">
    <name type="scientific">Branchiostoma lanceolatum</name>
    <name type="common">Common lancelet</name>
    <name type="synonym">Amphioxus lanceolatum</name>
    <dbReference type="NCBI Taxonomy" id="7740"/>
    <lineage>
        <taxon>Eukaryota</taxon>
        <taxon>Metazoa</taxon>
        <taxon>Chordata</taxon>
        <taxon>Cephalochordata</taxon>
        <taxon>Leptocardii</taxon>
        <taxon>Amphioxiformes</taxon>
        <taxon>Branchiostomatidae</taxon>
        <taxon>Branchiostoma</taxon>
    </lineage>
</organism>
<name>A0A8J9Z2F5_BRALA</name>
<keyword evidence="1" id="KW-0472">Membrane</keyword>
<gene>
    <name evidence="2" type="primary">Hypp7661</name>
    <name evidence="2" type="ORF">BLAG_LOCUS8254</name>
</gene>
<dbReference type="OrthoDB" id="9998510at2759"/>
<dbReference type="EMBL" id="OV696700">
    <property type="protein sequence ID" value="CAH1246134.1"/>
    <property type="molecule type" value="Genomic_DNA"/>
</dbReference>
<keyword evidence="1" id="KW-1133">Transmembrane helix</keyword>